<dbReference type="GO" id="GO:0004810">
    <property type="term" value="F:CCA tRNA nucleotidyltransferase activity"/>
    <property type="evidence" value="ECO:0007669"/>
    <property type="project" value="UniProtKB-EC"/>
</dbReference>
<dbReference type="GO" id="GO:0000049">
    <property type="term" value="F:tRNA binding"/>
    <property type="evidence" value="ECO:0007669"/>
    <property type="project" value="TreeGrafter"/>
</dbReference>
<dbReference type="Gene3D" id="1.10.246.80">
    <property type="match status" value="1"/>
</dbReference>
<evidence type="ECO:0000259" key="12">
    <source>
        <dbReference type="Pfam" id="PF13735"/>
    </source>
</evidence>
<evidence type="ECO:0000259" key="10">
    <source>
        <dbReference type="Pfam" id="PF01743"/>
    </source>
</evidence>
<keyword evidence="7" id="KW-0460">Magnesium</keyword>
<dbReference type="Gene3D" id="3.30.460.10">
    <property type="entry name" value="Beta Polymerase, domain 2"/>
    <property type="match status" value="1"/>
</dbReference>
<reference evidence="13" key="2">
    <citation type="journal article" date="2021" name="PeerJ">
        <title>Extensive microbial diversity within the chicken gut microbiome revealed by metagenomics and culture.</title>
        <authorList>
            <person name="Gilroy R."/>
            <person name="Ravi A."/>
            <person name="Getino M."/>
            <person name="Pursley I."/>
            <person name="Horton D.L."/>
            <person name="Alikhan N.F."/>
            <person name="Baker D."/>
            <person name="Gharbi K."/>
            <person name="Hall N."/>
            <person name="Watson M."/>
            <person name="Adriaenssens E.M."/>
            <person name="Foster-Nyarko E."/>
            <person name="Jarju S."/>
            <person name="Secka A."/>
            <person name="Antonio M."/>
            <person name="Oren A."/>
            <person name="Chaudhuri R.R."/>
            <person name="La Ragione R."/>
            <person name="Hildebrand F."/>
            <person name="Pallen M.J."/>
        </authorList>
    </citation>
    <scope>NUCLEOTIDE SEQUENCE</scope>
    <source>
        <strain evidence="13">ChiSjej4B22-8148</strain>
    </source>
</reference>
<evidence type="ECO:0000259" key="11">
    <source>
        <dbReference type="Pfam" id="PF12627"/>
    </source>
</evidence>
<gene>
    <name evidence="13" type="ORF">IAB31_12095</name>
</gene>
<dbReference type="GO" id="GO:0046872">
    <property type="term" value="F:metal ion binding"/>
    <property type="evidence" value="ECO:0007669"/>
    <property type="project" value="UniProtKB-KW"/>
</dbReference>
<keyword evidence="3" id="KW-0819">tRNA processing</keyword>
<dbReference type="Pfam" id="PF12627">
    <property type="entry name" value="PolyA_pol_RNAbd"/>
    <property type="match status" value="1"/>
</dbReference>
<evidence type="ECO:0000256" key="8">
    <source>
        <dbReference type="ARBA" id="ARBA00022884"/>
    </source>
</evidence>
<keyword evidence="6" id="KW-0547">Nucleotide-binding</keyword>
<keyword evidence="4 13" id="KW-0548">Nucleotidyltransferase</keyword>
<evidence type="ECO:0000256" key="5">
    <source>
        <dbReference type="ARBA" id="ARBA00022723"/>
    </source>
</evidence>
<evidence type="ECO:0000256" key="7">
    <source>
        <dbReference type="ARBA" id="ARBA00022842"/>
    </source>
</evidence>
<accession>A0A9D1ADS1</accession>
<dbReference type="InterPro" id="IPR032810">
    <property type="entry name" value="CCA-adding_enz_C"/>
</dbReference>
<feature type="domain" description="tRNA nucleotidyltransferase/poly(A) polymerase RNA and SrmB- binding" evidence="11">
    <location>
        <begin position="170"/>
        <end position="230"/>
    </location>
</feature>
<feature type="domain" description="CCA-adding enzyme C-terminal" evidence="12">
    <location>
        <begin position="290"/>
        <end position="437"/>
    </location>
</feature>
<reference evidence="13" key="1">
    <citation type="submission" date="2020-10" db="EMBL/GenBank/DDBJ databases">
        <authorList>
            <person name="Gilroy R."/>
        </authorList>
    </citation>
    <scope>NUCLEOTIDE SEQUENCE</scope>
    <source>
        <strain evidence="13">ChiSjej4B22-8148</strain>
    </source>
</reference>
<dbReference type="InterPro" id="IPR032828">
    <property type="entry name" value="PolyA_RNA-bd"/>
</dbReference>
<dbReference type="InterPro" id="IPR050264">
    <property type="entry name" value="Bact_CCA-adding_enz_type3_sf"/>
</dbReference>
<evidence type="ECO:0000256" key="4">
    <source>
        <dbReference type="ARBA" id="ARBA00022695"/>
    </source>
</evidence>
<evidence type="ECO:0000256" key="1">
    <source>
        <dbReference type="ARBA" id="ARBA00001946"/>
    </source>
</evidence>
<dbReference type="CDD" id="cd05398">
    <property type="entry name" value="NT_ClassII-CCAase"/>
    <property type="match status" value="1"/>
</dbReference>
<dbReference type="EMBL" id="DVGK01000140">
    <property type="protein sequence ID" value="HIR14651.1"/>
    <property type="molecule type" value="Genomic_DNA"/>
</dbReference>
<evidence type="ECO:0000256" key="3">
    <source>
        <dbReference type="ARBA" id="ARBA00022694"/>
    </source>
</evidence>
<comment type="similarity">
    <text evidence="9">Belongs to the tRNA nucleotidyltransferase/poly(A) polymerase family.</text>
</comment>
<comment type="caution">
    <text evidence="13">The sequence shown here is derived from an EMBL/GenBank/DDBJ whole genome shotgun (WGS) entry which is preliminary data.</text>
</comment>
<name>A0A9D1ADS1_9FIRM</name>
<dbReference type="Proteomes" id="UP000886757">
    <property type="component" value="Unassembled WGS sequence"/>
</dbReference>
<dbReference type="SUPFAM" id="SSF81891">
    <property type="entry name" value="Poly A polymerase C-terminal region-like"/>
    <property type="match status" value="1"/>
</dbReference>
<organism evidence="13 14">
    <name type="scientific">Candidatus Choladousia intestinavium</name>
    <dbReference type="NCBI Taxonomy" id="2840727"/>
    <lineage>
        <taxon>Bacteria</taxon>
        <taxon>Bacillati</taxon>
        <taxon>Bacillota</taxon>
        <taxon>Clostridia</taxon>
        <taxon>Lachnospirales</taxon>
        <taxon>Lachnospiraceae</taxon>
        <taxon>Lachnospiraceae incertae sedis</taxon>
        <taxon>Candidatus Choladousia</taxon>
    </lineage>
</organism>
<dbReference type="Gene3D" id="1.10.3090.10">
    <property type="entry name" value="cca-adding enzyme, domain 2"/>
    <property type="match status" value="1"/>
</dbReference>
<dbReference type="PANTHER" id="PTHR46173:SF1">
    <property type="entry name" value="CCA TRNA NUCLEOTIDYLTRANSFERASE 1, MITOCHONDRIAL"/>
    <property type="match status" value="1"/>
</dbReference>
<evidence type="ECO:0000256" key="9">
    <source>
        <dbReference type="RuleBase" id="RU003953"/>
    </source>
</evidence>
<dbReference type="SUPFAM" id="SSF81301">
    <property type="entry name" value="Nucleotidyltransferase"/>
    <property type="match status" value="1"/>
</dbReference>
<evidence type="ECO:0000256" key="6">
    <source>
        <dbReference type="ARBA" id="ARBA00022741"/>
    </source>
</evidence>
<proteinExistence type="inferred from homology"/>
<feature type="domain" description="Poly A polymerase head" evidence="10">
    <location>
        <begin position="23"/>
        <end position="143"/>
    </location>
</feature>
<sequence>MYIEIPEKVGQILDVLHGHGYEAYIVGGCVRDAVFGKDPEDWDITTSAAPDQVKELFPRTIDTGIEHGTVTVMIEKEGFEVTTYRVDGEYEDMRHPKNVYFTKNLREDLQRRDFTINAMAYSKESGLIDIFGGRKDMRDKVIRCVGSPKERFSEDALRMLRAVRFAARLGFSLEEELKETIREMAGNLTHISKERIQTEIVKLLTSQHPDWLRLAYETGITEVILPEFDRIMQQRQNNPHHAYTTGEHTLEALKHIEPDKTLRLTMLFHDMGKPEVFTTDEKGIDHFKGHAAHSAVIAERILRELKFDLNTIRKVTRLVKYHSLYPQLSGKGVRMCANQIGPEFFDDFLKVKRADILAQHPSVIGDKVIYLEQVERIWRDIRMMGDCLSLKEMKISGKDLIQDGMKPGPRVGEVLEELLRQVLENPLKNDRDYLLSEARRLRADNEGSGPSM</sequence>
<keyword evidence="2 9" id="KW-0808">Transferase</keyword>
<dbReference type="PANTHER" id="PTHR46173">
    <property type="entry name" value="CCA TRNA NUCLEOTIDYLTRANSFERASE 1, MITOCHONDRIAL"/>
    <property type="match status" value="1"/>
</dbReference>
<dbReference type="NCBIfam" id="NF009814">
    <property type="entry name" value="PRK13299.1"/>
    <property type="match status" value="1"/>
</dbReference>
<dbReference type="EC" id="2.7.7.72" evidence="13"/>
<keyword evidence="8 9" id="KW-0694">RNA-binding</keyword>
<dbReference type="GO" id="GO:0008033">
    <property type="term" value="P:tRNA processing"/>
    <property type="evidence" value="ECO:0007669"/>
    <property type="project" value="UniProtKB-KW"/>
</dbReference>
<evidence type="ECO:0000256" key="2">
    <source>
        <dbReference type="ARBA" id="ARBA00022679"/>
    </source>
</evidence>
<evidence type="ECO:0000313" key="13">
    <source>
        <dbReference type="EMBL" id="HIR14651.1"/>
    </source>
</evidence>
<comment type="cofactor">
    <cofactor evidence="1">
        <name>Mg(2+)</name>
        <dbReference type="ChEBI" id="CHEBI:18420"/>
    </cofactor>
</comment>
<protein>
    <submittedName>
        <fullName evidence="13">CCA tRNA nucleotidyltransferase</fullName>
        <ecNumber evidence="13">2.7.7.72</ecNumber>
    </submittedName>
</protein>
<keyword evidence="5" id="KW-0479">Metal-binding</keyword>
<dbReference type="GO" id="GO:0000166">
    <property type="term" value="F:nucleotide binding"/>
    <property type="evidence" value="ECO:0007669"/>
    <property type="project" value="UniProtKB-KW"/>
</dbReference>
<dbReference type="Pfam" id="PF01743">
    <property type="entry name" value="PolyA_pol"/>
    <property type="match status" value="1"/>
</dbReference>
<dbReference type="InterPro" id="IPR002646">
    <property type="entry name" value="PolA_pol_head_dom"/>
</dbReference>
<dbReference type="AlphaFoldDB" id="A0A9D1ADS1"/>
<dbReference type="Pfam" id="PF13735">
    <property type="entry name" value="tRNA_NucTran2_2"/>
    <property type="match status" value="1"/>
</dbReference>
<evidence type="ECO:0000313" key="14">
    <source>
        <dbReference type="Proteomes" id="UP000886757"/>
    </source>
</evidence>
<dbReference type="InterPro" id="IPR043519">
    <property type="entry name" value="NT_sf"/>
</dbReference>